<dbReference type="AlphaFoldDB" id="B6XXA3"/>
<gene>
    <name evidence="1" type="ORF">BIFCAT_01777</name>
</gene>
<evidence type="ECO:0000313" key="2">
    <source>
        <dbReference type="Proteomes" id="UP000003882"/>
    </source>
</evidence>
<dbReference type="EMBL" id="ABXY01000026">
    <property type="protein sequence ID" value="EEB20694.1"/>
    <property type="molecule type" value="Genomic_DNA"/>
</dbReference>
<name>B6XXA3_9BIFI</name>
<dbReference type="Proteomes" id="UP000003882">
    <property type="component" value="Unassembled WGS sequence"/>
</dbReference>
<sequence>MRVWDIIISITVADPRFQHIPWKEEDHMLKPFMRTHIRYANTTRRKRLNQLTGNISFEAISA</sequence>
<reference evidence="1 2" key="1">
    <citation type="submission" date="2008-10" db="EMBL/GenBank/DDBJ databases">
        <title>Draft genome sequence of Bifidobacterium catenulatum (DSM 16992).</title>
        <authorList>
            <person name="Sudarsanam P."/>
            <person name="Ley R."/>
            <person name="Guruge J."/>
            <person name="Turnbaugh P.J."/>
            <person name="Mahowald M."/>
            <person name="Liep D."/>
            <person name="Gordon J."/>
        </authorList>
    </citation>
    <scope>NUCLEOTIDE SEQUENCE [LARGE SCALE GENOMIC DNA]</scope>
    <source>
        <strain evidence="1 2">DSM 16992</strain>
    </source>
</reference>
<protein>
    <submittedName>
        <fullName evidence="1">Uncharacterized protein</fullName>
    </submittedName>
</protein>
<accession>B6XXA3</accession>
<comment type="caution">
    <text evidence="1">The sequence shown here is derived from an EMBL/GenBank/DDBJ whole genome shotgun (WGS) entry which is preliminary data.</text>
</comment>
<organism evidence="1 2">
    <name type="scientific">Bifidobacterium catenulatum DSM 16992 = JCM 1194 = LMG 11043</name>
    <dbReference type="NCBI Taxonomy" id="566552"/>
    <lineage>
        <taxon>Bacteria</taxon>
        <taxon>Bacillati</taxon>
        <taxon>Actinomycetota</taxon>
        <taxon>Actinomycetes</taxon>
        <taxon>Bifidobacteriales</taxon>
        <taxon>Bifidobacteriaceae</taxon>
        <taxon>Bifidobacterium</taxon>
    </lineage>
</organism>
<proteinExistence type="predicted"/>
<evidence type="ECO:0000313" key="1">
    <source>
        <dbReference type="EMBL" id="EEB20694.1"/>
    </source>
</evidence>
<reference evidence="1 2" key="2">
    <citation type="submission" date="2008-10" db="EMBL/GenBank/DDBJ databases">
        <authorList>
            <person name="Fulton L."/>
            <person name="Clifton S."/>
            <person name="Fulton B."/>
            <person name="Xu J."/>
            <person name="Minx P."/>
            <person name="Pepin K.H."/>
            <person name="Johnson M."/>
            <person name="Bhonagiri V."/>
            <person name="Nash W.E."/>
            <person name="Mardis E.R."/>
            <person name="Wilson R.K."/>
        </authorList>
    </citation>
    <scope>NUCLEOTIDE SEQUENCE [LARGE SCALE GENOMIC DNA]</scope>
    <source>
        <strain evidence="1 2">DSM 16992</strain>
    </source>
</reference>